<dbReference type="PRINTS" id="PR00420">
    <property type="entry name" value="RNGMNOXGNASE"/>
</dbReference>
<dbReference type="PANTHER" id="PTHR13789:SF309">
    <property type="entry name" value="PUTATIVE (AFU_ORTHOLOGUE AFUA_6G14510)-RELATED"/>
    <property type="match status" value="1"/>
</dbReference>
<keyword evidence="9" id="KW-1185">Reference proteome</keyword>
<dbReference type="GO" id="GO:0004497">
    <property type="term" value="F:monooxygenase activity"/>
    <property type="evidence" value="ECO:0007669"/>
    <property type="project" value="UniProtKB-KW"/>
</dbReference>
<feature type="transmembrane region" description="Helical" evidence="6">
    <location>
        <begin position="12"/>
        <end position="28"/>
    </location>
</feature>
<dbReference type="InterPro" id="IPR050493">
    <property type="entry name" value="FAD-dep_Monooxygenase_BioMet"/>
</dbReference>
<dbReference type="Gene3D" id="3.50.50.60">
    <property type="entry name" value="FAD/NAD(P)-binding domain"/>
    <property type="match status" value="2"/>
</dbReference>
<feature type="domain" description="FAD-binding" evidence="7">
    <location>
        <begin position="264"/>
        <end position="342"/>
    </location>
</feature>
<organism evidence="8 9">
    <name type="scientific">Linnemannia gamsii</name>
    <dbReference type="NCBI Taxonomy" id="64522"/>
    <lineage>
        <taxon>Eukaryota</taxon>
        <taxon>Fungi</taxon>
        <taxon>Fungi incertae sedis</taxon>
        <taxon>Mucoromycota</taxon>
        <taxon>Mortierellomycotina</taxon>
        <taxon>Mortierellomycetes</taxon>
        <taxon>Mortierellales</taxon>
        <taxon>Mortierellaceae</taxon>
        <taxon>Linnemannia</taxon>
    </lineage>
</organism>
<evidence type="ECO:0000313" key="8">
    <source>
        <dbReference type="EMBL" id="KAG0300253.1"/>
    </source>
</evidence>
<accession>A0A9P6QY57</accession>
<comment type="similarity">
    <text evidence="1">Belongs to the paxM FAD-dependent monooxygenase family.</text>
</comment>
<dbReference type="EMBL" id="JAAAIN010001782">
    <property type="protein sequence ID" value="KAG0300253.1"/>
    <property type="molecule type" value="Genomic_DNA"/>
</dbReference>
<dbReference type="InterPro" id="IPR002938">
    <property type="entry name" value="FAD-bd"/>
</dbReference>
<keyword evidence="2" id="KW-0285">Flavoprotein</keyword>
<gene>
    <name evidence="8" type="ORF">BGZ97_003324</name>
</gene>
<name>A0A9P6QY57_9FUNG</name>
<evidence type="ECO:0000256" key="4">
    <source>
        <dbReference type="ARBA" id="ARBA00023002"/>
    </source>
</evidence>
<dbReference type="GO" id="GO:0071949">
    <property type="term" value="F:FAD binding"/>
    <property type="evidence" value="ECO:0007669"/>
    <property type="project" value="InterPro"/>
</dbReference>
<evidence type="ECO:0000259" key="7">
    <source>
        <dbReference type="Pfam" id="PF01494"/>
    </source>
</evidence>
<reference evidence="8" key="1">
    <citation type="journal article" date="2020" name="Fungal Divers.">
        <title>Resolving the Mortierellaceae phylogeny through synthesis of multi-gene phylogenetics and phylogenomics.</title>
        <authorList>
            <person name="Vandepol N."/>
            <person name="Liber J."/>
            <person name="Desiro A."/>
            <person name="Na H."/>
            <person name="Kennedy M."/>
            <person name="Barry K."/>
            <person name="Grigoriev I.V."/>
            <person name="Miller A.N."/>
            <person name="O'Donnell K."/>
            <person name="Stajich J.E."/>
            <person name="Bonito G."/>
        </authorList>
    </citation>
    <scope>NUCLEOTIDE SEQUENCE</scope>
    <source>
        <strain evidence="8">NVP60</strain>
    </source>
</reference>
<feature type="non-terminal residue" evidence="8">
    <location>
        <position position="521"/>
    </location>
</feature>
<comment type="caution">
    <text evidence="8">The sequence shown here is derived from an EMBL/GenBank/DDBJ whole genome shotgun (WGS) entry which is preliminary data.</text>
</comment>
<evidence type="ECO:0000256" key="6">
    <source>
        <dbReference type="SAM" id="Phobius"/>
    </source>
</evidence>
<protein>
    <recommendedName>
        <fullName evidence="7">FAD-binding domain-containing protein</fullName>
    </recommendedName>
</protein>
<dbReference type="Proteomes" id="UP000823405">
    <property type="component" value="Unassembled WGS sequence"/>
</dbReference>
<keyword evidence="5" id="KW-0503">Monooxygenase</keyword>
<dbReference type="Pfam" id="PF01494">
    <property type="entry name" value="FAD_binding_3"/>
    <property type="match status" value="2"/>
</dbReference>
<feature type="domain" description="FAD-binding" evidence="7">
    <location>
        <begin position="388"/>
        <end position="521"/>
    </location>
</feature>
<dbReference type="SUPFAM" id="SSF51905">
    <property type="entry name" value="FAD/NAD(P)-binding domain"/>
    <property type="match status" value="2"/>
</dbReference>
<keyword evidence="6" id="KW-1133">Transmembrane helix</keyword>
<dbReference type="OrthoDB" id="10029326at2759"/>
<proteinExistence type="inferred from homology"/>
<dbReference type="AlphaFoldDB" id="A0A9P6QY57"/>
<dbReference type="PANTHER" id="PTHR13789">
    <property type="entry name" value="MONOOXYGENASE"/>
    <property type="match status" value="1"/>
</dbReference>
<feature type="transmembrane region" description="Helical" evidence="6">
    <location>
        <begin position="358"/>
        <end position="375"/>
    </location>
</feature>
<evidence type="ECO:0000256" key="5">
    <source>
        <dbReference type="ARBA" id="ARBA00023033"/>
    </source>
</evidence>
<keyword evidence="4" id="KW-0560">Oxidoreductase</keyword>
<evidence type="ECO:0000256" key="3">
    <source>
        <dbReference type="ARBA" id="ARBA00022827"/>
    </source>
</evidence>
<feature type="transmembrane region" description="Helical" evidence="6">
    <location>
        <begin position="387"/>
        <end position="405"/>
    </location>
</feature>
<keyword evidence="6" id="KW-0472">Membrane</keyword>
<evidence type="ECO:0000313" key="9">
    <source>
        <dbReference type="Proteomes" id="UP000823405"/>
    </source>
</evidence>
<sequence>MSTADSSDKPTVLIVGAGLGGLMLGALLEKSNQLGIYEEFIALGKYLTHIPSFGESNENLYPKRPTDFRPIEEFTGYGQYIVARPKLYELLYRQVPSHKIHLGKRVLNVTEQEDRVIIHTADNGTYEGDILVGADGAYSAVRQRLYDRLRNEGKLPKGDQEELPFSCTCLVGQTRVLDPKAFPFLEEEKCQVVSVLSDNKPFTLDKTTSKAALEQRFRNSENSGEWGAVPAQTMCEETQGFPIPLNGEMKTMGDIYALTPKEFVSKVMREEKVFETWYSGRVVLLGDACHKLNPSGGHGAVTALHDAIALANLLYAMPTSTSADITNIFQEYQKERYPAVMESYNNSRFVAKVSDRGIIGRIILYLITHMPMWLWRLAQMEHSSEKPTVLIVGAGLGGLMLGVLLEKQGVPYTIFERASSVKPLGSGMAVGPTLLPIFQQLDIYEEFLPLGKRIVLTPFHKESLESYRPIDHIAIEEFTGYSQYLVARPDLYALILKQVPPHKIHFGKRVLNITEEDDKVT</sequence>
<evidence type="ECO:0000256" key="1">
    <source>
        <dbReference type="ARBA" id="ARBA00007992"/>
    </source>
</evidence>
<keyword evidence="6" id="KW-0812">Transmembrane</keyword>
<evidence type="ECO:0000256" key="2">
    <source>
        <dbReference type="ARBA" id="ARBA00022630"/>
    </source>
</evidence>
<keyword evidence="3" id="KW-0274">FAD</keyword>
<dbReference type="InterPro" id="IPR036188">
    <property type="entry name" value="FAD/NAD-bd_sf"/>
</dbReference>